<feature type="transmembrane region" description="Helical" evidence="5">
    <location>
        <begin position="224"/>
        <end position="247"/>
    </location>
</feature>
<evidence type="ECO:0000256" key="3">
    <source>
        <dbReference type="ARBA" id="ARBA00022989"/>
    </source>
</evidence>
<dbReference type="Proteomes" id="UP000542889">
    <property type="component" value="Unassembled WGS sequence"/>
</dbReference>
<feature type="transmembrane region" description="Helical" evidence="5">
    <location>
        <begin position="371"/>
        <end position="403"/>
    </location>
</feature>
<sequence>MESSKRLVSFFEFYLSIMLIMSFRTVWLYTEDRTPSRIVTAATIISIVALIAAYIVFCSPSLLTGDLVIIMVVSTGIIISMIVSTLNGNGQLLTRHLSYFALLILLFLSYRAGRLNLLIKHFITVCCFLAACSLFFWILAIIGVPMNSTLYISWASKYYEPIKGFFGLFYFSQDFTSFLGFYLPRNTAIFTEAPMCSFVFCLGLIFDIFIGDDDKKHKLGFREILLIVGIISTTSTTGIMIVILTLVANLFRTVKINPLVVTVGVMLSAFVLYILWQIFLVKTTENSNSVSIRFDDLHAGIKAWLLHPFFGNGLENTLAYLPFIQGYRVVEGGNSGFSSGLLQILMTGGVFYFIWIVFIPLAKMFFKSRSYLFLGLIFLIMLINTVIYDTFMMFFISALFYAVTLRKTESQVA</sequence>
<keyword evidence="7" id="KW-0436">Ligase</keyword>
<evidence type="ECO:0000256" key="5">
    <source>
        <dbReference type="SAM" id="Phobius"/>
    </source>
</evidence>
<feature type="transmembrane region" description="Helical" evidence="5">
    <location>
        <begin position="38"/>
        <end position="57"/>
    </location>
</feature>
<feature type="transmembrane region" description="Helical" evidence="5">
    <location>
        <begin position="195"/>
        <end position="212"/>
    </location>
</feature>
<evidence type="ECO:0000256" key="2">
    <source>
        <dbReference type="ARBA" id="ARBA00022692"/>
    </source>
</evidence>
<proteinExistence type="predicted"/>
<feature type="transmembrane region" description="Helical" evidence="5">
    <location>
        <begin position="7"/>
        <end position="26"/>
    </location>
</feature>
<dbReference type="GO" id="GO:0016020">
    <property type="term" value="C:membrane"/>
    <property type="evidence" value="ECO:0007669"/>
    <property type="project" value="UniProtKB-SubCell"/>
</dbReference>
<accession>A0A7Y7QDI9</accession>
<gene>
    <name evidence="7" type="ORF">HWN39_01185</name>
</gene>
<dbReference type="AlphaFoldDB" id="A0A7Y7QDI9"/>
<name>A0A7Y7QDI9_LACRH</name>
<dbReference type="InterPro" id="IPR007016">
    <property type="entry name" value="O-antigen_ligase-rel_domated"/>
</dbReference>
<evidence type="ECO:0000313" key="8">
    <source>
        <dbReference type="Proteomes" id="UP000542889"/>
    </source>
</evidence>
<evidence type="ECO:0000256" key="4">
    <source>
        <dbReference type="ARBA" id="ARBA00023136"/>
    </source>
</evidence>
<comment type="caution">
    <text evidence="7">The sequence shown here is derived from an EMBL/GenBank/DDBJ whole genome shotgun (WGS) entry which is preliminary data.</text>
</comment>
<dbReference type="GO" id="GO:0016874">
    <property type="term" value="F:ligase activity"/>
    <property type="evidence" value="ECO:0007669"/>
    <property type="project" value="UniProtKB-KW"/>
</dbReference>
<feature type="transmembrane region" description="Helical" evidence="5">
    <location>
        <begin position="122"/>
        <end position="144"/>
    </location>
</feature>
<keyword evidence="3 5" id="KW-1133">Transmembrane helix</keyword>
<feature type="transmembrane region" description="Helical" evidence="5">
    <location>
        <begin position="259"/>
        <end position="279"/>
    </location>
</feature>
<feature type="transmembrane region" description="Helical" evidence="5">
    <location>
        <begin position="64"/>
        <end position="86"/>
    </location>
</feature>
<dbReference type="EMBL" id="JABXWP010000001">
    <property type="protein sequence ID" value="NVO87109.1"/>
    <property type="molecule type" value="Genomic_DNA"/>
</dbReference>
<organism evidence="7 8">
    <name type="scientific">Lacticaseibacillus rhamnosus</name>
    <name type="common">Lactobacillus rhamnosus</name>
    <dbReference type="NCBI Taxonomy" id="47715"/>
    <lineage>
        <taxon>Bacteria</taxon>
        <taxon>Bacillati</taxon>
        <taxon>Bacillota</taxon>
        <taxon>Bacilli</taxon>
        <taxon>Lactobacillales</taxon>
        <taxon>Lactobacillaceae</taxon>
        <taxon>Lacticaseibacillus</taxon>
    </lineage>
</organism>
<evidence type="ECO:0000256" key="1">
    <source>
        <dbReference type="ARBA" id="ARBA00004141"/>
    </source>
</evidence>
<dbReference type="Pfam" id="PF04932">
    <property type="entry name" value="Wzy_C"/>
    <property type="match status" value="1"/>
</dbReference>
<keyword evidence="4 5" id="KW-0472">Membrane</keyword>
<evidence type="ECO:0000259" key="6">
    <source>
        <dbReference type="Pfam" id="PF04932"/>
    </source>
</evidence>
<feature type="transmembrane region" description="Helical" evidence="5">
    <location>
        <begin position="164"/>
        <end position="183"/>
    </location>
</feature>
<reference evidence="7 8" key="1">
    <citation type="submission" date="2020-06" db="EMBL/GenBank/DDBJ databases">
        <title>Lactobacillus rhamnosus QC,genome.</title>
        <authorList>
            <person name="Yi H."/>
            <person name="Jin M."/>
        </authorList>
    </citation>
    <scope>NUCLEOTIDE SEQUENCE [LARGE SCALE GENOMIC DNA]</scope>
    <source>
        <strain evidence="7 8">QC</strain>
    </source>
</reference>
<protein>
    <submittedName>
        <fullName evidence="7">O-antigen ligase domain-containing protein</fullName>
    </submittedName>
</protein>
<comment type="subcellular location">
    <subcellularLocation>
        <location evidence="1">Membrane</location>
        <topology evidence="1">Multi-pass membrane protein</topology>
    </subcellularLocation>
</comment>
<feature type="transmembrane region" description="Helical" evidence="5">
    <location>
        <begin position="340"/>
        <end position="359"/>
    </location>
</feature>
<feature type="transmembrane region" description="Helical" evidence="5">
    <location>
        <begin position="92"/>
        <end position="110"/>
    </location>
</feature>
<dbReference type="RefSeq" id="WP_176817469.1">
    <property type="nucleotide sequence ID" value="NZ_JABXWP010000001.1"/>
</dbReference>
<keyword evidence="2 5" id="KW-0812">Transmembrane</keyword>
<feature type="domain" description="O-antigen ligase-related" evidence="6">
    <location>
        <begin position="224"/>
        <end position="353"/>
    </location>
</feature>
<evidence type="ECO:0000313" key="7">
    <source>
        <dbReference type="EMBL" id="NVO87109.1"/>
    </source>
</evidence>